<evidence type="ECO:0000256" key="3">
    <source>
        <dbReference type="ARBA" id="ARBA00022771"/>
    </source>
</evidence>
<dbReference type="AlphaFoldDB" id="A0A397IEK1"/>
<protein>
    <recommendedName>
        <fullName evidence="6">HAT C-terminal dimerisation domain-containing protein</fullName>
    </recommendedName>
</protein>
<dbReference type="SUPFAM" id="SSF53098">
    <property type="entry name" value="Ribonuclease H-like"/>
    <property type="match status" value="1"/>
</dbReference>
<proteinExistence type="predicted"/>
<dbReference type="PANTHER" id="PTHR46481">
    <property type="entry name" value="ZINC FINGER BED DOMAIN-CONTAINING PROTEIN 4"/>
    <property type="match status" value="1"/>
</dbReference>
<keyword evidence="8" id="KW-1185">Reference proteome</keyword>
<organism evidence="7 8">
    <name type="scientific">Diversispora epigaea</name>
    <dbReference type="NCBI Taxonomy" id="1348612"/>
    <lineage>
        <taxon>Eukaryota</taxon>
        <taxon>Fungi</taxon>
        <taxon>Fungi incertae sedis</taxon>
        <taxon>Mucoromycota</taxon>
        <taxon>Glomeromycotina</taxon>
        <taxon>Glomeromycetes</taxon>
        <taxon>Diversisporales</taxon>
        <taxon>Diversisporaceae</taxon>
        <taxon>Diversispora</taxon>
    </lineage>
</organism>
<evidence type="ECO:0000313" key="7">
    <source>
        <dbReference type="EMBL" id="RHZ74175.1"/>
    </source>
</evidence>
<reference evidence="7 8" key="1">
    <citation type="submission" date="2018-08" db="EMBL/GenBank/DDBJ databases">
        <title>Genome and evolution of the arbuscular mycorrhizal fungus Diversispora epigaea (formerly Glomus versiforme) and its bacterial endosymbionts.</title>
        <authorList>
            <person name="Sun X."/>
            <person name="Fei Z."/>
            <person name="Harrison M."/>
        </authorList>
    </citation>
    <scope>NUCLEOTIDE SEQUENCE [LARGE SCALE GENOMIC DNA]</scope>
    <source>
        <strain evidence="7 8">IT104</strain>
    </source>
</reference>
<accession>A0A397IEK1</accession>
<comment type="subcellular location">
    <subcellularLocation>
        <location evidence="1">Nucleus</location>
    </subcellularLocation>
</comment>
<dbReference type="STRING" id="1348612.A0A397IEK1"/>
<dbReference type="InterPro" id="IPR012337">
    <property type="entry name" value="RNaseH-like_sf"/>
</dbReference>
<dbReference type="GO" id="GO:0005634">
    <property type="term" value="C:nucleus"/>
    <property type="evidence" value="ECO:0007669"/>
    <property type="project" value="UniProtKB-SubCell"/>
</dbReference>
<comment type="caution">
    <text evidence="7">The sequence shown here is derived from an EMBL/GenBank/DDBJ whole genome shotgun (WGS) entry which is preliminary data.</text>
</comment>
<keyword evidence="4" id="KW-0862">Zinc</keyword>
<dbReference type="GO" id="GO:0046983">
    <property type="term" value="F:protein dimerization activity"/>
    <property type="evidence" value="ECO:0007669"/>
    <property type="project" value="InterPro"/>
</dbReference>
<dbReference type="OrthoDB" id="2421790at2759"/>
<feature type="domain" description="HAT C-terminal dimerisation" evidence="6">
    <location>
        <begin position="333"/>
        <end position="396"/>
    </location>
</feature>
<dbReference type="Proteomes" id="UP000266861">
    <property type="component" value="Unassembled WGS sequence"/>
</dbReference>
<dbReference type="Pfam" id="PF05699">
    <property type="entry name" value="Dimer_Tnp_hAT"/>
    <property type="match status" value="1"/>
</dbReference>
<evidence type="ECO:0000256" key="4">
    <source>
        <dbReference type="ARBA" id="ARBA00022833"/>
    </source>
</evidence>
<dbReference type="EMBL" id="PQFF01000210">
    <property type="protein sequence ID" value="RHZ74175.1"/>
    <property type="molecule type" value="Genomic_DNA"/>
</dbReference>
<dbReference type="PANTHER" id="PTHR46481:SF10">
    <property type="entry name" value="ZINC FINGER BED DOMAIN-CONTAINING PROTEIN 39"/>
    <property type="match status" value="1"/>
</dbReference>
<gene>
    <name evidence="7" type="ORF">Glove_227g173</name>
</gene>
<name>A0A397IEK1_9GLOM</name>
<evidence type="ECO:0000259" key="6">
    <source>
        <dbReference type="Pfam" id="PF05699"/>
    </source>
</evidence>
<keyword evidence="2" id="KW-0479">Metal-binding</keyword>
<evidence type="ECO:0000256" key="2">
    <source>
        <dbReference type="ARBA" id="ARBA00022723"/>
    </source>
</evidence>
<sequence>MDETSDDCARSVVNTLFVFRTHTKLVSVDFLEQVNNSTIGQTLLPILTFYNIPLNLPRLFLSDSAAYMKKCYRDVLKSIMPQLIHLPCIAHILNLIGETWRDFPQFSLLKTFLAKIKDSFVKSPARKARYITHLRMNGVASPCKIPLPNKTRWNSWFKMVFYTKEHLQYWLDFYKMESESDPRNETISSIYSILQNTHQFGLITVYLHFISIYAKAFVHDLDFFQQQKKPVFPFVETRLVNLMAYLESNRTAIHFDIFQVAYKKFEAHIPNHPTRPLFRAVRLFDPKYMHTGNNNQRHSIYQYTIIDEFNNPSDDLLHEWGIYCGLEFDENIEENNLDKYWNNLATQLPILSKISLEFIWLPVSSCAVERSFSLYNTLLDNDRQNLSKESLKQLNMMYFNRDN</sequence>
<evidence type="ECO:0000256" key="5">
    <source>
        <dbReference type="ARBA" id="ARBA00023242"/>
    </source>
</evidence>
<dbReference type="GO" id="GO:0008270">
    <property type="term" value="F:zinc ion binding"/>
    <property type="evidence" value="ECO:0007669"/>
    <property type="project" value="UniProtKB-KW"/>
</dbReference>
<keyword evidence="3" id="KW-0863">Zinc-finger</keyword>
<dbReference type="InterPro" id="IPR052035">
    <property type="entry name" value="ZnF_BED_domain_contain"/>
</dbReference>
<evidence type="ECO:0000256" key="1">
    <source>
        <dbReference type="ARBA" id="ARBA00004123"/>
    </source>
</evidence>
<keyword evidence="5" id="KW-0539">Nucleus</keyword>
<evidence type="ECO:0000313" key="8">
    <source>
        <dbReference type="Proteomes" id="UP000266861"/>
    </source>
</evidence>
<dbReference type="InterPro" id="IPR008906">
    <property type="entry name" value="HATC_C_dom"/>
</dbReference>